<dbReference type="RefSeq" id="WP_353568515.1">
    <property type="nucleotide sequence ID" value="NZ_BAABRI010000025.1"/>
</dbReference>
<accession>A0ABP9US96</accession>
<dbReference type="EMBL" id="BAABRI010000025">
    <property type="protein sequence ID" value="GAA5484418.1"/>
    <property type="molecule type" value="Genomic_DNA"/>
</dbReference>
<evidence type="ECO:0000313" key="3">
    <source>
        <dbReference type="Proteomes" id="UP001476282"/>
    </source>
</evidence>
<evidence type="ECO:0000256" key="1">
    <source>
        <dbReference type="SAM" id="Phobius"/>
    </source>
</evidence>
<organism evidence="2 3">
    <name type="scientific">Haloferula sargassicola</name>
    <dbReference type="NCBI Taxonomy" id="490096"/>
    <lineage>
        <taxon>Bacteria</taxon>
        <taxon>Pseudomonadati</taxon>
        <taxon>Verrucomicrobiota</taxon>
        <taxon>Verrucomicrobiia</taxon>
        <taxon>Verrucomicrobiales</taxon>
        <taxon>Verrucomicrobiaceae</taxon>
        <taxon>Haloferula</taxon>
    </lineage>
</organism>
<feature type="transmembrane region" description="Helical" evidence="1">
    <location>
        <begin position="386"/>
        <end position="407"/>
    </location>
</feature>
<keyword evidence="3" id="KW-1185">Reference proteome</keyword>
<keyword evidence="1" id="KW-0472">Membrane</keyword>
<reference evidence="2 3" key="1">
    <citation type="submission" date="2024-02" db="EMBL/GenBank/DDBJ databases">
        <title>Haloferula sargassicola NBRC 104335.</title>
        <authorList>
            <person name="Ichikawa N."/>
            <person name="Katano-Makiyama Y."/>
            <person name="Hidaka K."/>
        </authorList>
    </citation>
    <scope>NUCLEOTIDE SEQUENCE [LARGE SCALE GENOMIC DNA]</scope>
    <source>
        <strain evidence="2 3">NBRC 104335</strain>
    </source>
</reference>
<keyword evidence="1" id="KW-1133">Transmembrane helix</keyword>
<protein>
    <submittedName>
        <fullName evidence="2">Uncharacterized protein</fullName>
    </submittedName>
</protein>
<gene>
    <name evidence="2" type="ORF">Hsar01_03662</name>
</gene>
<evidence type="ECO:0000313" key="2">
    <source>
        <dbReference type="EMBL" id="GAA5484418.1"/>
    </source>
</evidence>
<comment type="caution">
    <text evidence="2">The sequence shown here is derived from an EMBL/GenBank/DDBJ whole genome shotgun (WGS) entry which is preliminary data.</text>
</comment>
<name>A0ABP9US96_9BACT</name>
<keyword evidence="1" id="KW-0812">Transmembrane</keyword>
<dbReference type="Proteomes" id="UP001476282">
    <property type="component" value="Unassembled WGS sequence"/>
</dbReference>
<proteinExistence type="predicted"/>
<sequence length="595" mass="65936">MVSHQHSSELNLLQQYRHTASLLHGTSRATNSGWYTAPLQHDFQLHLRFDGDTLTCRAWSRTTDTWGPGPEIRQELLGHPDQLALFAKQLVSLARGAGASSAGVILHIADEFATTEINPDLDHPGALPELREAVVSDPKSVLHDASLTLDEHAWRLIPYPAAGSEAIATAVTLSRGFEPFLSQLREYGNSQNFPILTLATSAPLLALLTLVELKTTALEKPFLAVLPYTRFTLLACFNEHGDLQLLRTLQHRGQKRPSNLRHAAATTATALEMASPEVLILPLNGSADPQLETDLRTVFPDSVLHQVDWSETPFREPYPGVSPEMLAAVRGEADESLPLQASHTFSTLRADGWATQDFLPVPAQEAETYPTAGEMKLMRFSRFTRLGLVAVTLAGLGWIGLGIVEMIRKPEWTFQPEEATLVNGQIKTFGAERARMEHWDNLLDDRSKGWVAMEMLARFFPEKSGMLVRSFTLSVSPQNQPGAAKAGFTKQWTISGLAREEALEKNLADFSTNQGISAAFSEIARVTGNQAFRTDLPTRNIVVNIRTLENATWRDRPPEEMDDTDESTYPFQFELVITQRFEADDPMALLVKNAP</sequence>